<dbReference type="AlphaFoldDB" id="A0A0F9RA77"/>
<dbReference type="CDD" id="cd15482">
    <property type="entry name" value="Sialidase_non-viral"/>
    <property type="match status" value="1"/>
</dbReference>
<keyword evidence="1" id="KW-0677">Repeat</keyword>
<dbReference type="Gene3D" id="2.130.10.10">
    <property type="entry name" value="YVTN repeat-like/Quinoprotein amine dehydrogenase"/>
    <property type="match status" value="4"/>
</dbReference>
<dbReference type="InterPro" id="IPR031778">
    <property type="entry name" value="Sortilin_N"/>
</dbReference>
<name>A0A0F9RA77_9ZZZZ</name>
<dbReference type="InterPro" id="IPR015943">
    <property type="entry name" value="WD40/YVTN_repeat-like_dom_sf"/>
</dbReference>
<dbReference type="GO" id="GO:0010411">
    <property type="term" value="P:xyloglucan metabolic process"/>
    <property type="evidence" value="ECO:0007669"/>
    <property type="project" value="TreeGrafter"/>
</dbReference>
<feature type="domain" description="Sortilin N-terminal" evidence="2">
    <location>
        <begin position="645"/>
        <end position="728"/>
    </location>
</feature>
<evidence type="ECO:0000256" key="1">
    <source>
        <dbReference type="ARBA" id="ARBA00022737"/>
    </source>
</evidence>
<accession>A0A0F9RA77</accession>
<dbReference type="InterPro" id="IPR036278">
    <property type="entry name" value="Sialidase_sf"/>
</dbReference>
<comment type="caution">
    <text evidence="3">The sequence shown here is derived from an EMBL/GenBank/DDBJ whole genome shotgun (WGS) entry which is preliminary data.</text>
</comment>
<dbReference type="PANTHER" id="PTHR43739">
    <property type="entry name" value="XYLOGLUCANASE (EUROFUNG)"/>
    <property type="match status" value="1"/>
</dbReference>
<organism evidence="3">
    <name type="scientific">marine sediment metagenome</name>
    <dbReference type="NCBI Taxonomy" id="412755"/>
    <lineage>
        <taxon>unclassified sequences</taxon>
        <taxon>metagenomes</taxon>
        <taxon>ecological metagenomes</taxon>
    </lineage>
</organism>
<proteinExistence type="predicted"/>
<evidence type="ECO:0000259" key="2">
    <source>
        <dbReference type="Pfam" id="PF15902"/>
    </source>
</evidence>
<protein>
    <recommendedName>
        <fullName evidence="2">Sortilin N-terminal domain-containing protein</fullName>
    </recommendedName>
</protein>
<dbReference type="PANTHER" id="PTHR43739:SF5">
    <property type="entry name" value="EXO-ALPHA-SIALIDASE"/>
    <property type="match status" value="1"/>
</dbReference>
<reference evidence="3" key="1">
    <citation type="journal article" date="2015" name="Nature">
        <title>Complex archaea that bridge the gap between prokaryotes and eukaryotes.</title>
        <authorList>
            <person name="Spang A."/>
            <person name="Saw J.H."/>
            <person name="Jorgensen S.L."/>
            <person name="Zaremba-Niedzwiedzka K."/>
            <person name="Martijn J."/>
            <person name="Lind A.E."/>
            <person name="van Eijk R."/>
            <person name="Schleper C."/>
            <person name="Guy L."/>
            <person name="Ettema T.J."/>
        </authorList>
    </citation>
    <scope>NUCLEOTIDE SEQUENCE</scope>
</reference>
<dbReference type="EMBL" id="LAZR01000973">
    <property type="protein sequence ID" value="KKN53410.1"/>
    <property type="molecule type" value="Genomic_DNA"/>
</dbReference>
<evidence type="ECO:0000313" key="3">
    <source>
        <dbReference type="EMBL" id="KKN53410.1"/>
    </source>
</evidence>
<dbReference type="InterPro" id="IPR052025">
    <property type="entry name" value="Xyloglucanase_GH74"/>
</dbReference>
<dbReference type="SUPFAM" id="SSF50939">
    <property type="entry name" value="Sialidases"/>
    <property type="match status" value="2"/>
</dbReference>
<sequence length="1043" mass="117013">MKKRIFSSRVLLVLCLGLAVSLFLGAKKAKKEPEPLIKESILDGMKWRCIGPSNMGGRIDDFAVVESNPKIIYAGTASGGVWKTTNNGVTWESIFDDQITSSIGDVTVAPSNPGIIWVGTGEPNNRQSSSWGDGVYKSTDSGRTWKNMGLRDTHHIGRIVIHPTNPDIVYVAALGHLWGPNKERGLFRTMDGGKTWTNTKFIDKNTGFVDVAIDFENPNVLYAAAYQRRRRGWGFNGGGLGSGLYRTTDSGETWARLTNGLPSGNIGRIGIDIYQRNSSIVYAVIEHKQGGFFRSENKGLTWKKMSSTNPRPMYYSKIRIDPNNEQKIWVLGGSMYVSEDGGKTFRTDIVRGEVHEDHHALWIDPSDSDHMVLGSDGGIYFSYDCGKSWDFVNTLPLGQFYEIGFDMRKPYYVYGGLQDNGSWGGPSATWHMGGITNEDWILIGWGDGFYAKVDPTDYNTIYAEMQNGNLFRFDLRSGETKSIRPDPEDEKEVYRFNWNSPILISPHDPKTIYYGGNKLFKSKNRGETWEASIDLTTQQDREKLPLMGVLLGKDTLSRHDGISYYGDITTVSESPLKEGLIYAGTDDGNLQVSRDGGKNWKNVISKVPRVPKYTYVTRVVASRFKEGTAYATFDGHRNNDFKAYVFMTTDYGESWKSISFNLPQGGIVNVIREHHRNPNLLFIGTERGAYFSIDRGKKWVKFKSNFPTVPVDDIAIHPRENDLIFATHGRSVWILDDITPLEQLTKNTLASPASLFDIRQATIFNPYRHRESLGHKLFVAPNPPFGAMISYYLKEEAKEDVKIIIQDSTSGAIRELEGSKSAGINRITWDLRYGLPEVPGEQRAGRRFRVRAPFVLPGEYQVKLKAAGQEMTKAVQVEGDPRIDISFEDRKTQHDALLSIYKLSPSLSAASRASDSIRKEIKKQEGALKKIPSAPESIHESLKAISKEIDDIRLKLLGNPELGRRGMRFSVRGRLLGLGRSIGGYTGAPSERQVQQISKDSEVLKTLIERINKIIEVDIPKLNELMNKNSIPRIFAGKKIRIN</sequence>
<gene>
    <name evidence="3" type="ORF">LCGC14_0602730</name>
</gene>
<dbReference type="Pfam" id="PF15902">
    <property type="entry name" value="Sortilin-Vps10"/>
    <property type="match status" value="2"/>
</dbReference>
<feature type="domain" description="Sortilin N-terminal" evidence="2">
    <location>
        <begin position="135"/>
        <end position="259"/>
    </location>
</feature>